<dbReference type="PROSITE" id="PS50198">
    <property type="entry name" value="PPIC_PPIASE_2"/>
    <property type="match status" value="1"/>
</dbReference>
<dbReference type="EMBL" id="CP018154">
    <property type="protein sequence ID" value="APG61679.1"/>
    <property type="molecule type" value="Genomic_DNA"/>
</dbReference>
<feature type="transmembrane region" description="Helical" evidence="11">
    <location>
        <begin position="25"/>
        <end position="42"/>
    </location>
</feature>
<evidence type="ECO:0000256" key="6">
    <source>
        <dbReference type="ARBA" id="ARBA00023110"/>
    </source>
</evidence>
<evidence type="ECO:0000256" key="11">
    <source>
        <dbReference type="SAM" id="Phobius"/>
    </source>
</evidence>
<keyword evidence="5" id="KW-0732">Signal</keyword>
<protein>
    <recommendedName>
        <fullName evidence="4">Parvulin-like PPIase</fullName>
        <ecNumber evidence="3">5.2.1.8</ecNumber>
    </recommendedName>
    <alternativeName>
        <fullName evidence="8">Peptidyl-prolyl cis-trans isomerase plp</fullName>
    </alternativeName>
    <alternativeName>
        <fullName evidence="9">Rotamase plp</fullName>
    </alternativeName>
</protein>
<dbReference type="InterPro" id="IPR027304">
    <property type="entry name" value="Trigger_fact/SurA_dom_sf"/>
</dbReference>
<evidence type="ECO:0000313" key="14">
    <source>
        <dbReference type="Proteomes" id="UP000242561"/>
    </source>
</evidence>
<evidence type="ECO:0000256" key="8">
    <source>
        <dbReference type="ARBA" id="ARBA00030642"/>
    </source>
</evidence>
<evidence type="ECO:0000313" key="13">
    <source>
        <dbReference type="EMBL" id="APG61679.1"/>
    </source>
</evidence>
<evidence type="ECO:0000256" key="3">
    <source>
        <dbReference type="ARBA" id="ARBA00013194"/>
    </source>
</evidence>
<dbReference type="AlphaFoldDB" id="A0A1L3J972"/>
<evidence type="ECO:0000256" key="5">
    <source>
        <dbReference type="ARBA" id="ARBA00022729"/>
    </source>
</evidence>
<keyword evidence="7 10" id="KW-0413">Isomerase</keyword>
<dbReference type="Gene3D" id="3.10.50.40">
    <property type="match status" value="1"/>
</dbReference>
<dbReference type="GO" id="GO:0003755">
    <property type="term" value="F:peptidyl-prolyl cis-trans isomerase activity"/>
    <property type="evidence" value="ECO:0007669"/>
    <property type="project" value="UniProtKB-KW"/>
</dbReference>
<evidence type="ECO:0000256" key="9">
    <source>
        <dbReference type="ARBA" id="ARBA00031484"/>
    </source>
</evidence>
<dbReference type="STRING" id="1913578.LPB140_01200"/>
<evidence type="ECO:0000259" key="12">
    <source>
        <dbReference type="PROSITE" id="PS50198"/>
    </source>
</evidence>
<dbReference type="PANTHER" id="PTHR47245:SF1">
    <property type="entry name" value="FOLDASE PROTEIN PRSA"/>
    <property type="match status" value="1"/>
</dbReference>
<reference evidence="13 14" key="1">
    <citation type="submission" date="2016-11" db="EMBL/GenBank/DDBJ databases">
        <title>Sphingorhabdus sp. LPB0140, isolated from marine environment.</title>
        <authorList>
            <person name="Kim E."/>
            <person name="Yi H."/>
        </authorList>
    </citation>
    <scope>NUCLEOTIDE SEQUENCE [LARGE SCALE GENOMIC DNA]</scope>
    <source>
        <strain evidence="13 14">LPB0140</strain>
    </source>
</reference>
<evidence type="ECO:0000256" key="4">
    <source>
        <dbReference type="ARBA" id="ARBA00018370"/>
    </source>
</evidence>
<keyword evidence="14" id="KW-1185">Reference proteome</keyword>
<comment type="similarity">
    <text evidence="2">Belongs to the PpiC/parvulin rotamase family.</text>
</comment>
<dbReference type="InterPro" id="IPR046357">
    <property type="entry name" value="PPIase_dom_sf"/>
</dbReference>
<dbReference type="PANTHER" id="PTHR47245">
    <property type="entry name" value="PEPTIDYLPROLYL ISOMERASE"/>
    <property type="match status" value="1"/>
</dbReference>
<keyword evidence="6 10" id="KW-0697">Rotamase</keyword>
<evidence type="ECO:0000256" key="10">
    <source>
        <dbReference type="PROSITE-ProRule" id="PRU00278"/>
    </source>
</evidence>
<gene>
    <name evidence="13" type="ORF">LPB140_01200</name>
</gene>
<dbReference type="Proteomes" id="UP000242561">
    <property type="component" value="Chromosome"/>
</dbReference>
<comment type="catalytic activity">
    <reaction evidence="1">
        <text>[protein]-peptidylproline (omega=180) = [protein]-peptidylproline (omega=0)</text>
        <dbReference type="Rhea" id="RHEA:16237"/>
        <dbReference type="Rhea" id="RHEA-COMP:10747"/>
        <dbReference type="Rhea" id="RHEA-COMP:10748"/>
        <dbReference type="ChEBI" id="CHEBI:83833"/>
        <dbReference type="ChEBI" id="CHEBI:83834"/>
        <dbReference type="EC" id="5.2.1.8"/>
    </reaction>
</comment>
<sequence length="283" mass="31933">MGGMAMPNWAIAHKDKIKSWANEPLLHFMILGLLIFFILGGSNDVSPEDRKIEVTEEKATILAQGFAATMGRPASRDEVDMLIRDYIREEIYYREALRLGLDQDDPIVRRRMRAKMEVLVMEAAEDKRPTNSQLQAFYNENKAKYQNGPFWDFQQILLGKNDDAASIIAQLNGGVEPNKVGQRTSLRGKINGADPANINREFGEAFADQLAKLPHGKWSGPVQSGFGDHVIFIAKQSPPYSPPISQIEARLIDDWQSKYINERKEKAYQALLNGYDVKIAPLK</sequence>
<dbReference type="InterPro" id="IPR000297">
    <property type="entry name" value="PPIase_PpiC"/>
</dbReference>
<organism evidence="13 14">
    <name type="scientific">Sphingorhabdus lutea</name>
    <dbReference type="NCBI Taxonomy" id="1913578"/>
    <lineage>
        <taxon>Bacteria</taxon>
        <taxon>Pseudomonadati</taxon>
        <taxon>Pseudomonadota</taxon>
        <taxon>Alphaproteobacteria</taxon>
        <taxon>Sphingomonadales</taxon>
        <taxon>Sphingomonadaceae</taxon>
        <taxon>Sphingorhabdus</taxon>
    </lineage>
</organism>
<evidence type="ECO:0000256" key="1">
    <source>
        <dbReference type="ARBA" id="ARBA00000971"/>
    </source>
</evidence>
<keyword evidence="11" id="KW-0812">Transmembrane</keyword>
<dbReference type="SUPFAM" id="SSF54534">
    <property type="entry name" value="FKBP-like"/>
    <property type="match status" value="1"/>
</dbReference>
<feature type="domain" description="PpiC" evidence="12">
    <location>
        <begin position="109"/>
        <end position="235"/>
    </location>
</feature>
<dbReference type="SUPFAM" id="SSF109998">
    <property type="entry name" value="Triger factor/SurA peptide-binding domain-like"/>
    <property type="match status" value="1"/>
</dbReference>
<dbReference type="OrthoDB" id="196786at2"/>
<evidence type="ECO:0000256" key="7">
    <source>
        <dbReference type="ARBA" id="ARBA00023235"/>
    </source>
</evidence>
<dbReference type="KEGG" id="sphl:LPB140_01200"/>
<evidence type="ECO:0000256" key="2">
    <source>
        <dbReference type="ARBA" id="ARBA00007656"/>
    </source>
</evidence>
<accession>A0A1L3J972</accession>
<keyword evidence="11" id="KW-0472">Membrane</keyword>
<dbReference type="InterPro" id="IPR050245">
    <property type="entry name" value="PrsA_foldase"/>
</dbReference>
<dbReference type="Pfam" id="PF13145">
    <property type="entry name" value="Rotamase_2"/>
    <property type="match status" value="1"/>
</dbReference>
<dbReference type="EC" id="5.2.1.8" evidence="3"/>
<proteinExistence type="inferred from homology"/>
<name>A0A1L3J972_9SPHN</name>
<keyword evidence="11" id="KW-1133">Transmembrane helix</keyword>